<keyword evidence="2" id="KW-0690">Ribosome biogenesis</keyword>
<protein>
    <submittedName>
        <fullName evidence="9">Uncharacterized protein</fullName>
    </submittedName>
</protein>
<evidence type="ECO:0000256" key="3">
    <source>
        <dbReference type="ARBA" id="ARBA00022552"/>
    </source>
</evidence>
<organism evidence="9 10">
    <name type="scientific">Jimgerdemannia flammicorona</name>
    <dbReference type="NCBI Taxonomy" id="994334"/>
    <lineage>
        <taxon>Eukaryota</taxon>
        <taxon>Fungi</taxon>
        <taxon>Fungi incertae sedis</taxon>
        <taxon>Mucoromycota</taxon>
        <taxon>Mucoromycotina</taxon>
        <taxon>Endogonomycetes</taxon>
        <taxon>Endogonales</taxon>
        <taxon>Endogonaceae</taxon>
        <taxon>Jimgerdemannia</taxon>
    </lineage>
</organism>
<keyword evidence="10" id="KW-1185">Reference proteome</keyword>
<dbReference type="GO" id="GO:0045943">
    <property type="term" value="P:positive regulation of transcription by RNA polymerase I"/>
    <property type="evidence" value="ECO:0007669"/>
    <property type="project" value="InterPro"/>
</dbReference>
<keyword evidence="5" id="KW-0677">Repeat</keyword>
<dbReference type="InterPro" id="IPR053826">
    <property type="entry name" value="WDR75"/>
</dbReference>
<evidence type="ECO:0000313" key="10">
    <source>
        <dbReference type="Proteomes" id="UP000268093"/>
    </source>
</evidence>
<keyword evidence="6" id="KW-0804">Transcription</keyword>
<evidence type="ECO:0000256" key="1">
    <source>
        <dbReference type="ARBA" id="ARBA00004604"/>
    </source>
</evidence>
<comment type="subcellular location">
    <subcellularLocation>
        <location evidence="1">Nucleus</location>
        <location evidence="1">Nucleolus</location>
    </subcellularLocation>
</comment>
<dbReference type="PROSITE" id="PS00678">
    <property type="entry name" value="WD_REPEATS_1"/>
    <property type="match status" value="1"/>
</dbReference>
<evidence type="ECO:0000256" key="2">
    <source>
        <dbReference type="ARBA" id="ARBA00022517"/>
    </source>
</evidence>
<dbReference type="AlphaFoldDB" id="A0A433BVL6"/>
<dbReference type="SUPFAM" id="SSF101447">
    <property type="entry name" value="Formin homology 2 domain (FH2 domain)"/>
    <property type="match status" value="1"/>
</dbReference>
<feature type="repeat" description="WD" evidence="8">
    <location>
        <begin position="319"/>
        <end position="361"/>
    </location>
</feature>
<dbReference type="GO" id="GO:2000234">
    <property type="term" value="P:positive regulation of rRNA processing"/>
    <property type="evidence" value="ECO:0007669"/>
    <property type="project" value="TreeGrafter"/>
</dbReference>
<dbReference type="Gene3D" id="2.130.10.10">
    <property type="entry name" value="YVTN repeat-like/Quinoprotein amine dehydrogenase"/>
    <property type="match status" value="1"/>
</dbReference>
<keyword evidence="4 8" id="KW-0853">WD repeat</keyword>
<dbReference type="GO" id="GO:0032040">
    <property type="term" value="C:small-subunit processome"/>
    <property type="evidence" value="ECO:0007669"/>
    <property type="project" value="InterPro"/>
</dbReference>
<keyword evidence="3" id="KW-0698">rRNA processing</keyword>
<dbReference type="SUPFAM" id="SSF50978">
    <property type="entry name" value="WD40 repeat-like"/>
    <property type="match status" value="1"/>
</dbReference>
<dbReference type="InterPro" id="IPR036322">
    <property type="entry name" value="WD40_repeat_dom_sf"/>
</dbReference>
<dbReference type="EMBL" id="RBNI01013505">
    <property type="protein sequence ID" value="RUP30360.1"/>
    <property type="molecule type" value="Genomic_DNA"/>
</dbReference>
<dbReference type="InterPro" id="IPR001680">
    <property type="entry name" value="WD40_rpt"/>
</dbReference>
<gene>
    <name evidence="9" type="ORF">BC936DRAFT_138654</name>
</gene>
<name>A0A433BVL6_9FUNG</name>
<evidence type="ECO:0000256" key="8">
    <source>
        <dbReference type="PROSITE-ProRule" id="PRU00221"/>
    </source>
</evidence>
<evidence type="ECO:0000313" key="9">
    <source>
        <dbReference type="EMBL" id="RUP30360.1"/>
    </source>
</evidence>
<accession>A0A433BVL6</accession>
<dbReference type="PANTHER" id="PTHR44215:SF1">
    <property type="entry name" value="WD REPEAT-CONTAINING PROTEIN 75"/>
    <property type="match status" value="1"/>
</dbReference>
<reference evidence="9 10" key="1">
    <citation type="journal article" date="2018" name="New Phytol.">
        <title>Phylogenomics of Endogonaceae and evolution of mycorrhizas within Mucoromycota.</title>
        <authorList>
            <person name="Chang Y."/>
            <person name="Desiro A."/>
            <person name="Na H."/>
            <person name="Sandor L."/>
            <person name="Lipzen A."/>
            <person name="Clum A."/>
            <person name="Barry K."/>
            <person name="Grigoriev I.V."/>
            <person name="Martin F.M."/>
            <person name="Stajich J.E."/>
            <person name="Smith M.E."/>
            <person name="Bonito G."/>
            <person name="Spatafora J.W."/>
        </authorList>
    </citation>
    <scope>NUCLEOTIDE SEQUENCE [LARGE SCALE GENOMIC DNA]</scope>
    <source>
        <strain evidence="9 10">GMNB39</strain>
    </source>
</reference>
<dbReference type="PANTHER" id="PTHR44215">
    <property type="entry name" value="WD REPEAT-CONTAINING PROTEIN 75"/>
    <property type="match status" value="1"/>
</dbReference>
<sequence>MAPCGAPNVPSHLCCPGRSAARCARVFTEAGGLGYDIRNPGLPGRGLRAVPGKVADIWLRLWYQRNYQDLPFLAPPTPQLPTASLAPDPSDPWTHPSFPTFASLRQHEIAAHIPLALRVGLPLYSGPSAGGESAVDVGGPPPPPPPPPPPQYHTAVVLDAGAPPPYDYTQKPQHMKLRHYYRSPFADPILAASFNHVIGQMTSHYFLFISRPMASKTVTLKKISTEQREPQSNSIPHTIMTNAKPLKQVTAREEHQGNKSAVTRDTLSLRKVSGGFLSNYPVEFTKDSNYFFCCTSDCIKIYSVATGEVVRTLSSSPDEGGHSDMVTCVMLNPNNALQLFSSSLDGTIKLWDFNDSVLLKVSLRSGMEDEAR</sequence>
<dbReference type="GO" id="GO:0006364">
    <property type="term" value="P:rRNA processing"/>
    <property type="evidence" value="ECO:0007669"/>
    <property type="project" value="UniProtKB-KW"/>
</dbReference>
<dbReference type="InterPro" id="IPR019775">
    <property type="entry name" value="WD40_repeat_CS"/>
</dbReference>
<dbReference type="SMART" id="SM00320">
    <property type="entry name" value="WD40"/>
    <property type="match status" value="2"/>
</dbReference>
<comment type="caution">
    <text evidence="9">The sequence shown here is derived from an EMBL/GenBank/DDBJ whole genome shotgun (WGS) entry which is preliminary data.</text>
</comment>
<dbReference type="Pfam" id="PF23869">
    <property type="entry name" value="Beta-prop_WDR75_1st"/>
    <property type="match status" value="1"/>
</dbReference>
<dbReference type="Proteomes" id="UP000268093">
    <property type="component" value="Unassembled WGS sequence"/>
</dbReference>
<proteinExistence type="predicted"/>
<evidence type="ECO:0000256" key="6">
    <source>
        <dbReference type="ARBA" id="ARBA00023163"/>
    </source>
</evidence>
<dbReference type="GO" id="GO:0003723">
    <property type="term" value="F:RNA binding"/>
    <property type="evidence" value="ECO:0007669"/>
    <property type="project" value="InterPro"/>
</dbReference>
<evidence type="ECO:0000256" key="4">
    <source>
        <dbReference type="ARBA" id="ARBA00022574"/>
    </source>
</evidence>
<evidence type="ECO:0000256" key="5">
    <source>
        <dbReference type="ARBA" id="ARBA00022737"/>
    </source>
</evidence>
<dbReference type="PROSITE" id="PS50082">
    <property type="entry name" value="WD_REPEATS_2"/>
    <property type="match status" value="1"/>
</dbReference>
<dbReference type="PROSITE" id="PS50294">
    <property type="entry name" value="WD_REPEATS_REGION"/>
    <property type="match status" value="1"/>
</dbReference>
<dbReference type="InterPro" id="IPR015943">
    <property type="entry name" value="WD40/YVTN_repeat-like_dom_sf"/>
</dbReference>
<keyword evidence="7" id="KW-0539">Nucleus</keyword>
<dbReference type="OrthoDB" id="4096at2759"/>
<evidence type="ECO:0000256" key="7">
    <source>
        <dbReference type="ARBA" id="ARBA00023242"/>
    </source>
</evidence>